<dbReference type="Proteomes" id="UP000799118">
    <property type="component" value="Unassembled WGS sequence"/>
</dbReference>
<name>A0A6A4GD00_9AGAR</name>
<organism evidence="2 3">
    <name type="scientific">Gymnopus androsaceus JB14</name>
    <dbReference type="NCBI Taxonomy" id="1447944"/>
    <lineage>
        <taxon>Eukaryota</taxon>
        <taxon>Fungi</taxon>
        <taxon>Dikarya</taxon>
        <taxon>Basidiomycota</taxon>
        <taxon>Agaricomycotina</taxon>
        <taxon>Agaricomycetes</taxon>
        <taxon>Agaricomycetidae</taxon>
        <taxon>Agaricales</taxon>
        <taxon>Marasmiineae</taxon>
        <taxon>Omphalotaceae</taxon>
        <taxon>Gymnopus</taxon>
    </lineage>
</organism>
<dbReference type="AlphaFoldDB" id="A0A6A4GD00"/>
<evidence type="ECO:0000313" key="2">
    <source>
        <dbReference type="EMBL" id="KAE9383416.1"/>
    </source>
</evidence>
<evidence type="ECO:0000313" key="3">
    <source>
        <dbReference type="Proteomes" id="UP000799118"/>
    </source>
</evidence>
<gene>
    <name evidence="2" type="ORF">BT96DRAFT_1009211</name>
</gene>
<feature type="region of interest" description="Disordered" evidence="1">
    <location>
        <begin position="400"/>
        <end position="508"/>
    </location>
</feature>
<feature type="compositionally biased region" description="Basic residues" evidence="1">
    <location>
        <begin position="47"/>
        <end position="59"/>
    </location>
</feature>
<feature type="compositionally biased region" description="Low complexity" evidence="1">
    <location>
        <begin position="465"/>
        <end position="486"/>
    </location>
</feature>
<keyword evidence="3" id="KW-1185">Reference proteome</keyword>
<accession>A0A6A4GD00</accession>
<evidence type="ECO:0000256" key="1">
    <source>
        <dbReference type="SAM" id="MobiDB-lite"/>
    </source>
</evidence>
<protein>
    <submittedName>
        <fullName evidence="2">Uncharacterized protein</fullName>
    </submittedName>
</protein>
<reference evidence="2" key="1">
    <citation type="journal article" date="2019" name="Environ. Microbiol.">
        <title>Fungal ecological strategies reflected in gene transcription - a case study of two litter decomposers.</title>
        <authorList>
            <person name="Barbi F."/>
            <person name="Kohler A."/>
            <person name="Barry K."/>
            <person name="Baskaran P."/>
            <person name="Daum C."/>
            <person name="Fauchery L."/>
            <person name="Ihrmark K."/>
            <person name="Kuo A."/>
            <person name="LaButti K."/>
            <person name="Lipzen A."/>
            <person name="Morin E."/>
            <person name="Grigoriev I.V."/>
            <person name="Henrissat B."/>
            <person name="Lindahl B."/>
            <person name="Martin F."/>
        </authorList>
    </citation>
    <scope>NUCLEOTIDE SEQUENCE</scope>
    <source>
        <strain evidence="2">JB14</strain>
    </source>
</reference>
<feature type="region of interest" description="Disordered" evidence="1">
    <location>
        <begin position="1"/>
        <end position="103"/>
    </location>
</feature>
<sequence>MSLAIVNNAHTNGNPVPDATNSTGSQTGNAKNNPASMNIEETGIHGTPRHGNKSHRKTRNSSAHIDPVDGDGLPSRDRHHSSISHANYDSSDLENSGEGGTHMMRNRTVLPLHNSGNDDENLFIDRPTQINAASQQFIIRQPRLFATHPPETSSGGRANEHGSAHPAGQLNERLSGLNLSQEQLNAVLAALAPAPSSNIPPLSINSQDRARLATPTQEQSWLTYAMQILCPTTRLREKPNGFLPEHLGTPDWVLDLIDAKVTPNTGLFPHCPPLLIHPSPPSFDKDRSTMIIRFMTYTSKQQITILFCHSHAPCPRTLTNPNSISVKRLKWMGASLRAQVVVQSPLAGSPSKPTPVSAIDPGITQKWARYLFRFACRLCGVTPSTSPLIAASAISTVPYSSFSSSASSRSGEPIIDSPSYQRLGEGSRIGAGWPMPRTAQRGIDDPQSQTGRDPTSNRRPFPNDQGESSQQNEQEQPPPEATQGTQIPDASDNENPPPEPRSSGNEAR</sequence>
<feature type="compositionally biased region" description="Polar residues" evidence="1">
    <location>
        <begin position="83"/>
        <end position="94"/>
    </location>
</feature>
<feature type="region of interest" description="Disordered" evidence="1">
    <location>
        <begin position="146"/>
        <end position="169"/>
    </location>
</feature>
<feature type="compositionally biased region" description="Low complexity" evidence="1">
    <location>
        <begin position="400"/>
        <end position="410"/>
    </location>
</feature>
<feature type="compositionally biased region" description="Polar residues" evidence="1">
    <location>
        <begin position="446"/>
        <end position="458"/>
    </location>
</feature>
<proteinExistence type="predicted"/>
<feature type="compositionally biased region" description="Polar residues" evidence="1">
    <location>
        <begin position="8"/>
        <end position="36"/>
    </location>
</feature>
<dbReference type="EMBL" id="ML770488">
    <property type="protein sequence ID" value="KAE9383416.1"/>
    <property type="molecule type" value="Genomic_DNA"/>
</dbReference>